<dbReference type="PATRIC" id="fig|1619033.3.peg.603"/>
<evidence type="ECO:0000256" key="6">
    <source>
        <dbReference type="ARBA" id="ARBA00022723"/>
    </source>
</evidence>
<dbReference type="InterPro" id="IPR009080">
    <property type="entry name" value="tRNAsynth_Ia_anticodon-bd"/>
</dbReference>
<dbReference type="GO" id="GO:0005524">
    <property type="term" value="F:ATP binding"/>
    <property type="evidence" value="ECO:0007669"/>
    <property type="project" value="UniProtKB-UniRule"/>
</dbReference>
<evidence type="ECO:0000256" key="10">
    <source>
        <dbReference type="ARBA" id="ARBA00022917"/>
    </source>
</evidence>
<name>A0A0G0QJT4_9BACT</name>
<dbReference type="PANTHER" id="PTHR10890:SF3">
    <property type="entry name" value="CYSTEINE--TRNA LIGASE, CYTOPLASMIC"/>
    <property type="match status" value="1"/>
</dbReference>
<keyword evidence="4 13" id="KW-0963">Cytoplasm</keyword>
<evidence type="ECO:0000256" key="2">
    <source>
        <dbReference type="ARBA" id="ARBA00005594"/>
    </source>
</evidence>
<comment type="cofactor">
    <cofactor evidence="13">
        <name>Zn(2+)</name>
        <dbReference type="ChEBI" id="CHEBI:29105"/>
    </cofactor>
    <text evidence="13">Binds 1 zinc ion per subunit.</text>
</comment>
<dbReference type="HAMAP" id="MF_00041">
    <property type="entry name" value="Cys_tRNA_synth"/>
    <property type="match status" value="1"/>
</dbReference>
<organism evidence="15 16">
    <name type="scientific">Candidatus Yanofskybacteria bacterium GW2011_GWE2_40_11</name>
    <dbReference type="NCBI Taxonomy" id="1619033"/>
    <lineage>
        <taxon>Bacteria</taxon>
        <taxon>Candidatus Yanofskyibacteriota</taxon>
    </lineage>
</organism>
<comment type="caution">
    <text evidence="15">The sequence shown here is derived from an EMBL/GenBank/DDBJ whole genome shotgun (WGS) entry which is preliminary data.</text>
</comment>
<feature type="domain" description="tRNA synthetases class I catalytic" evidence="14">
    <location>
        <begin position="17"/>
        <end position="328"/>
    </location>
</feature>
<dbReference type="NCBIfam" id="TIGR00435">
    <property type="entry name" value="cysS"/>
    <property type="match status" value="1"/>
</dbReference>
<keyword evidence="8 13" id="KW-0862">Zinc</keyword>
<keyword evidence="5 13" id="KW-0436">Ligase</keyword>
<dbReference type="EC" id="6.1.1.16" evidence="13"/>
<dbReference type="Pfam" id="PF01406">
    <property type="entry name" value="tRNA-synt_1e"/>
    <property type="match status" value="1"/>
</dbReference>
<accession>A0A0G0QJT4</accession>
<evidence type="ECO:0000313" key="16">
    <source>
        <dbReference type="Proteomes" id="UP000034072"/>
    </source>
</evidence>
<evidence type="ECO:0000256" key="1">
    <source>
        <dbReference type="ARBA" id="ARBA00004496"/>
    </source>
</evidence>
<evidence type="ECO:0000256" key="5">
    <source>
        <dbReference type="ARBA" id="ARBA00022598"/>
    </source>
</evidence>
<dbReference type="PANTHER" id="PTHR10890">
    <property type="entry name" value="CYSTEINYL-TRNA SYNTHETASE"/>
    <property type="match status" value="1"/>
</dbReference>
<evidence type="ECO:0000256" key="13">
    <source>
        <dbReference type="HAMAP-Rule" id="MF_00041"/>
    </source>
</evidence>
<comment type="similarity">
    <text evidence="2 13">Belongs to the class-I aminoacyl-tRNA synthetase family.</text>
</comment>
<dbReference type="Proteomes" id="UP000034072">
    <property type="component" value="Unassembled WGS sequence"/>
</dbReference>
<evidence type="ECO:0000313" key="15">
    <source>
        <dbReference type="EMBL" id="KKR40604.1"/>
    </source>
</evidence>
<sequence>MPDIFLYDTYSREKKEFKSLEPMKVAMYSCGPTVYDYPHIGNLRAYVFSDLLRRTLKYNGFEVNQVMNITDVGHLTSDGDDGEDKIEQQAEKTGKTAQEISQFFTNVFIRDLAMLNIVSPATLVKATSTIDDQIKLIEKLEILGYTYKTSDGIYYDTSKFKDYGHMANLNKDAIKPGARVELNQEKRNQTDFALWKFSPQNIKRQMEWESPWGVGFPGWHIECSAMAMKFLGDTIDIHTGGIDHINIHHTNEIAQSEAATGKQFVRYWMHNAFLLVEGKKMSKSLGTVFTLEDLFGRGYDPLVFRYLMLTAHYRSEMNFTWESLSSAKIALDGLRKIIAGLDDGGISDEGYVAKFREIVNNDVDAPRGLALAWEVAKSDLSSATKKATLLDFDKVLGLKLSEVSVVDDTPEVIPDEVVRLAEEREEMRKSKNWSAADAARQKILDLGYTVDDAPDGYKIKKQV</sequence>
<evidence type="ECO:0000256" key="9">
    <source>
        <dbReference type="ARBA" id="ARBA00022840"/>
    </source>
</evidence>
<gene>
    <name evidence="13" type="primary">cysS</name>
    <name evidence="15" type="ORF">UT75_C0007G0052</name>
</gene>
<dbReference type="InterPro" id="IPR014729">
    <property type="entry name" value="Rossmann-like_a/b/a_fold"/>
</dbReference>
<evidence type="ECO:0000256" key="12">
    <source>
        <dbReference type="ARBA" id="ARBA00047398"/>
    </source>
</evidence>
<dbReference type="InterPro" id="IPR032678">
    <property type="entry name" value="tRNA-synt_1_cat_dom"/>
</dbReference>
<keyword evidence="11 13" id="KW-0030">Aminoacyl-tRNA synthetase</keyword>
<dbReference type="CDD" id="cd00672">
    <property type="entry name" value="CysRS_core"/>
    <property type="match status" value="1"/>
</dbReference>
<comment type="subunit">
    <text evidence="3 13">Monomer.</text>
</comment>
<dbReference type="SUPFAM" id="SSF47323">
    <property type="entry name" value="Anticodon-binding domain of a subclass of class I aminoacyl-tRNA synthetases"/>
    <property type="match status" value="1"/>
</dbReference>
<dbReference type="GO" id="GO:0005829">
    <property type="term" value="C:cytosol"/>
    <property type="evidence" value="ECO:0007669"/>
    <property type="project" value="TreeGrafter"/>
</dbReference>
<keyword evidence="10 13" id="KW-0648">Protein biosynthesis</keyword>
<feature type="short sequence motif" description="'HIGH' region" evidence="13">
    <location>
        <begin position="32"/>
        <end position="42"/>
    </location>
</feature>
<comment type="catalytic activity">
    <reaction evidence="12 13">
        <text>tRNA(Cys) + L-cysteine + ATP = L-cysteinyl-tRNA(Cys) + AMP + diphosphate</text>
        <dbReference type="Rhea" id="RHEA:17773"/>
        <dbReference type="Rhea" id="RHEA-COMP:9661"/>
        <dbReference type="Rhea" id="RHEA-COMP:9679"/>
        <dbReference type="ChEBI" id="CHEBI:30616"/>
        <dbReference type="ChEBI" id="CHEBI:33019"/>
        <dbReference type="ChEBI" id="CHEBI:35235"/>
        <dbReference type="ChEBI" id="CHEBI:78442"/>
        <dbReference type="ChEBI" id="CHEBI:78517"/>
        <dbReference type="ChEBI" id="CHEBI:456215"/>
        <dbReference type="EC" id="6.1.1.16"/>
    </reaction>
</comment>
<dbReference type="GO" id="GO:0004817">
    <property type="term" value="F:cysteine-tRNA ligase activity"/>
    <property type="evidence" value="ECO:0007669"/>
    <property type="project" value="UniProtKB-UniRule"/>
</dbReference>
<evidence type="ECO:0000256" key="11">
    <source>
        <dbReference type="ARBA" id="ARBA00023146"/>
    </source>
</evidence>
<dbReference type="InterPro" id="IPR024909">
    <property type="entry name" value="Cys-tRNA/MSH_ligase"/>
</dbReference>
<dbReference type="Gene3D" id="3.40.50.620">
    <property type="entry name" value="HUPs"/>
    <property type="match status" value="1"/>
</dbReference>
<dbReference type="InterPro" id="IPR015803">
    <property type="entry name" value="Cys-tRNA-ligase"/>
</dbReference>
<feature type="binding site" evidence="13">
    <location>
        <position position="252"/>
    </location>
    <ligand>
        <name>Zn(2+)</name>
        <dbReference type="ChEBI" id="CHEBI:29105"/>
    </ligand>
</feature>
<keyword evidence="9 13" id="KW-0067">ATP-binding</keyword>
<feature type="short sequence motif" description="'KMSKS' region" evidence="13">
    <location>
        <begin position="280"/>
        <end position="284"/>
    </location>
</feature>
<dbReference type="GO" id="GO:0006423">
    <property type="term" value="P:cysteinyl-tRNA aminoacylation"/>
    <property type="evidence" value="ECO:0007669"/>
    <property type="project" value="UniProtKB-UniRule"/>
</dbReference>
<feature type="binding site" evidence="13">
    <location>
        <position position="248"/>
    </location>
    <ligand>
        <name>Zn(2+)</name>
        <dbReference type="ChEBI" id="CHEBI:29105"/>
    </ligand>
</feature>
<keyword evidence="6 13" id="KW-0479">Metal-binding</keyword>
<evidence type="ECO:0000256" key="8">
    <source>
        <dbReference type="ARBA" id="ARBA00022833"/>
    </source>
</evidence>
<comment type="subcellular location">
    <subcellularLocation>
        <location evidence="1 13">Cytoplasm</location>
    </subcellularLocation>
</comment>
<protein>
    <recommendedName>
        <fullName evidence="13">Cysteine--tRNA ligase</fullName>
        <ecNumber evidence="13">6.1.1.16</ecNumber>
    </recommendedName>
    <alternativeName>
        <fullName evidence="13">Cysteinyl-tRNA synthetase</fullName>
        <shortName evidence="13">CysRS</shortName>
    </alternativeName>
</protein>
<evidence type="ECO:0000256" key="3">
    <source>
        <dbReference type="ARBA" id="ARBA00011245"/>
    </source>
</evidence>
<dbReference type="AlphaFoldDB" id="A0A0G0QJT4"/>
<evidence type="ECO:0000259" key="14">
    <source>
        <dbReference type="Pfam" id="PF01406"/>
    </source>
</evidence>
<feature type="binding site" evidence="13">
    <location>
        <position position="283"/>
    </location>
    <ligand>
        <name>ATP</name>
        <dbReference type="ChEBI" id="CHEBI:30616"/>
    </ligand>
</feature>
<dbReference type="EMBL" id="LBXZ01000007">
    <property type="protein sequence ID" value="KKR40604.1"/>
    <property type="molecule type" value="Genomic_DNA"/>
</dbReference>
<proteinExistence type="inferred from homology"/>
<reference evidence="15 16" key="1">
    <citation type="journal article" date="2015" name="Nature">
        <title>rRNA introns, odd ribosomes, and small enigmatic genomes across a large radiation of phyla.</title>
        <authorList>
            <person name="Brown C.T."/>
            <person name="Hug L.A."/>
            <person name="Thomas B.C."/>
            <person name="Sharon I."/>
            <person name="Castelle C.J."/>
            <person name="Singh A."/>
            <person name="Wilkins M.J."/>
            <person name="Williams K.H."/>
            <person name="Banfield J.F."/>
        </authorList>
    </citation>
    <scope>NUCLEOTIDE SEQUENCE [LARGE SCALE GENOMIC DNA]</scope>
</reference>
<keyword evidence="7 13" id="KW-0547">Nucleotide-binding</keyword>
<feature type="binding site" evidence="13">
    <location>
        <position position="30"/>
    </location>
    <ligand>
        <name>Zn(2+)</name>
        <dbReference type="ChEBI" id="CHEBI:29105"/>
    </ligand>
</feature>
<dbReference type="SUPFAM" id="SSF52374">
    <property type="entry name" value="Nucleotidylyl transferase"/>
    <property type="match status" value="1"/>
</dbReference>
<evidence type="ECO:0000256" key="7">
    <source>
        <dbReference type="ARBA" id="ARBA00022741"/>
    </source>
</evidence>
<dbReference type="PRINTS" id="PR00983">
    <property type="entry name" value="TRNASYNTHCYS"/>
</dbReference>
<dbReference type="GO" id="GO:0008270">
    <property type="term" value="F:zinc ion binding"/>
    <property type="evidence" value="ECO:0007669"/>
    <property type="project" value="UniProtKB-UniRule"/>
</dbReference>
<dbReference type="FunFam" id="3.40.50.620:FF:000130">
    <property type="entry name" value="Cysteine--tRNA ligase"/>
    <property type="match status" value="1"/>
</dbReference>
<feature type="binding site" evidence="13">
    <location>
        <position position="223"/>
    </location>
    <ligand>
        <name>Zn(2+)</name>
        <dbReference type="ChEBI" id="CHEBI:29105"/>
    </ligand>
</feature>
<evidence type="ECO:0000256" key="4">
    <source>
        <dbReference type="ARBA" id="ARBA00022490"/>
    </source>
</evidence>